<accession>A0A7W4VEH0</accession>
<organism evidence="1 2">
    <name type="scientific">Cupriavidus alkaliphilus</name>
    <dbReference type="NCBI Taxonomy" id="942866"/>
    <lineage>
        <taxon>Bacteria</taxon>
        <taxon>Pseudomonadati</taxon>
        <taxon>Pseudomonadota</taxon>
        <taxon>Betaproteobacteria</taxon>
        <taxon>Burkholderiales</taxon>
        <taxon>Burkholderiaceae</taxon>
        <taxon>Cupriavidus</taxon>
    </lineage>
</organism>
<keyword evidence="2" id="KW-1185">Reference proteome</keyword>
<sequence length="135" mass="15731">MDGLILGDLQRHKACYGSIRPKAVHRQTSEHWEQWTSPTTKFRLLDMDALVSEADLPDPEDARGIFAFAMSFNGYERYGSLAKSSALAKQRPRQTLEELRNELFFVARASRHVGNDRYVELYRELLPLFRLFMQH</sequence>
<evidence type="ECO:0000313" key="1">
    <source>
        <dbReference type="EMBL" id="MBB3010115.1"/>
    </source>
</evidence>
<dbReference type="Proteomes" id="UP000578036">
    <property type="component" value="Unassembled WGS sequence"/>
</dbReference>
<evidence type="ECO:0000313" key="2">
    <source>
        <dbReference type="Proteomes" id="UP000578036"/>
    </source>
</evidence>
<gene>
    <name evidence="1" type="ORF">FHX61_004791</name>
</gene>
<comment type="caution">
    <text evidence="1">The sequence shown here is derived from an EMBL/GenBank/DDBJ whole genome shotgun (WGS) entry which is preliminary data.</text>
</comment>
<reference evidence="1 2" key="1">
    <citation type="submission" date="2020-08" db="EMBL/GenBank/DDBJ databases">
        <title>Genomic Encyclopedia of Type Strains, Phase IV (KMG-V): Genome sequencing to study the core and pangenomes of soil and plant-associated prokaryotes.</title>
        <authorList>
            <person name="Whitman W."/>
        </authorList>
    </citation>
    <scope>NUCLEOTIDE SEQUENCE [LARGE SCALE GENOMIC DNA]</scope>
    <source>
        <strain evidence="1 2">SLV-2362</strain>
    </source>
</reference>
<dbReference type="EMBL" id="JACHWF010000006">
    <property type="protein sequence ID" value="MBB3010115.1"/>
    <property type="molecule type" value="Genomic_DNA"/>
</dbReference>
<proteinExistence type="predicted"/>
<name>A0A7W4VEH0_9BURK</name>
<protein>
    <submittedName>
        <fullName evidence="1">Uncharacterized protein</fullName>
    </submittedName>
</protein>
<dbReference type="AlphaFoldDB" id="A0A7W4VEH0"/>
<dbReference type="RefSeq" id="WP_260154512.1">
    <property type="nucleotide sequence ID" value="NZ_JACHWF010000006.1"/>
</dbReference>